<evidence type="ECO:0000313" key="7">
    <source>
        <dbReference type="EMBL" id="SFB87308.1"/>
    </source>
</evidence>
<comment type="catalytic activity">
    <reaction evidence="1">
        <text>chorismate = isochorismate</text>
        <dbReference type="Rhea" id="RHEA:18985"/>
        <dbReference type="ChEBI" id="CHEBI:29748"/>
        <dbReference type="ChEBI" id="CHEBI:29780"/>
        <dbReference type="EC" id="5.4.4.2"/>
    </reaction>
</comment>
<reference evidence="7 8" key="1">
    <citation type="submission" date="2016-10" db="EMBL/GenBank/DDBJ databases">
        <authorList>
            <person name="de Groot N.N."/>
        </authorList>
    </citation>
    <scope>NUCLEOTIDE SEQUENCE [LARGE SCALE GENOMIC DNA]</scope>
    <source>
        <strain evidence="7 8">DSM 6059</strain>
    </source>
</reference>
<dbReference type="InterPro" id="IPR015890">
    <property type="entry name" value="Chorismate_C"/>
</dbReference>
<dbReference type="NCBIfam" id="TIGR00543">
    <property type="entry name" value="isochor_syn"/>
    <property type="match status" value="1"/>
</dbReference>
<dbReference type="PANTHER" id="PTHR42839">
    <property type="entry name" value="ISOCHORISMATE SYNTHASE ENTC"/>
    <property type="match status" value="1"/>
</dbReference>
<evidence type="ECO:0000256" key="4">
    <source>
        <dbReference type="ARBA" id="ARBA00023235"/>
    </source>
</evidence>
<dbReference type="AlphaFoldDB" id="A0A1I1EP88"/>
<dbReference type="STRING" id="1123010.SAMN02745724_00313"/>
<dbReference type="PANTHER" id="PTHR42839:SF2">
    <property type="entry name" value="ISOCHORISMATE SYNTHASE ENTC"/>
    <property type="match status" value="1"/>
</dbReference>
<accession>A0A1I1EP88</accession>
<evidence type="ECO:0000313" key="8">
    <source>
        <dbReference type="Proteomes" id="UP000198862"/>
    </source>
</evidence>
<dbReference type="EC" id="5.4.4.2" evidence="3"/>
<feature type="domain" description="Chorismate-utilising enzyme C-terminal" evidence="6">
    <location>
        <begin position="129"/>
        <end position="389"/>
    </location>
</feature>
<keyword evidence="4" id="KW-0413">Isomerase</keyword>
<proteinExistence type="inferred from homology"/>
<dbReference type="EMBL" id="FOLO01000002">
    <property type="protein sequence ID" value="SFB87308.1"/>
    <property type="molecule type" value="Genomic_DNA"/>
</dbReference>
<protein>
    <recommendedName>
        <fullName evidence="3">isochorismate synthase</fullName>
        <ecNumber evidence="3">5.4.4.2</ecNumber>
    </recommendedName>
    <alternativeName>
        <fullName evidence="5">Isochorismate mutase</fullName>
    </alternativeName>
</protein>
<evidence type="ECO:0000259" key="6">
    <source>
        <dbReference type="Pfam" id="PF00425"/>
    </source>
</evidence>
<sequence>MAECTLSSSDIKKNDSSLINQYVTGESAYFSSPTNAILAHPPFANLLDVGIKNLSQQVVESLRFATELGHSDPIVIGAIPFDTSKPSALRLSTGFSFEKETSAFNHTVASTYQATDIGKVSIKTVPSSNEFVGAVFNALERFSRKELDKVVLSRTLQLDSEHDVDIASVLKRLKNGNANGYTFAVPANQHEHKLCKKTLLGASPELLIKKIGNKIIANPLAGSEPKQGDIKADKLITDQLMNSKKDRYEHALVIKSIAQALKPLCKSINIPKEPSLIATETMWHLSTKIEGELKSSNITSLDVAMAMHPTPAIGGFPTKAAITAIDEIETYDRKLFTGMVGWCDLSGDGEWVVTIRCAEIENNKATLYAGAGIVEGSIPEKELAETGAKFNTMLNALGIDVKGQDIE</sequence>
<evidence type="ECO:0000256" key="1">
    <source>
        <dbReference type="ARBA" id="ARBA00000799"/>
    </source>
</evidence>
<dbReference type="InterPro" id="IPR004561">
    <property type="entry name" value="IsoChor_synthase"/>
</dbReference>
<dbReference type="InterPro" id="IPR005801">
    <property type="entry name" value="ADC_synthase"/>
</dbReference>
<dbReference type="OrthoDB" id="9806579at2"/>
<dbReference type="GO" id="GO:0008909">
    <property type="term" value="F:isochorismate synthase activity"/>
    <property type="evidence" value="ECO:0007669"/>
    <property type="project" value="UniProtKB-EC"/>
</dbReference>
<dbReference type="Pfam" id="PF00425">
    <property type="entry name" value="Chorismate_bind"/>
    <property type="match status" value="1"/>
</dbReference>
<evidence type="ECO:0000256" key="3">
    <source>
        <dbReference type="ARBA" id="ARBA00012824"/>
    </source>
</evidence>
<dbReference type="RefSeq" id="WP_091979191.1">
    <property type="nucleotide sequence ID" value="NZ_FOLO01000002.1"/>
</dbReference>
<evidence type="ECO:0000256" key="5">
    <source>
        <dbReference type="ARBA" id="ARBA00041564"/>
    </source>
</evidence>
<dbReference type="Proteomes" id="UP000198862">
    <property type="component" value="Unassembled WGS sequence"/>
</dbReference>
<dbReference type="Gene3D" id="3.60.120.10">
    <property type="entry name" value="Anthranilate synthase"/>
    <property type="match status" value="1"/>
</dbReference>
<dbReference type="SUPFAM" id="SSF56322">
    <property type="entry name" value="ADC synthase"/>
    <property type="match status" value="1"/>
</dbReference>
<comment type="similarity">
    <text evidence="2">Belongs to the isochorismate synthase family.</text>
</comment>
<dbReference type="GO" id="GO:0009697">
    <property type="term" value="P:salicylic acid biosynthetic process"/>
    <property type="evidence" value="ECO:0007669"/>
    <property type="project" value="TreeGrafter"/>
</dbReference>
<keyword evidence="8" id="KW-1185">Reference proteome</keyword>
<organism evidence="7 8">
    <name type="scientific">Pseudoalteromonas denitrificans DSM 6059</name>
    <dbReference type="NCBI Taxonomy" id="1123010"/>
    <lineage>
        <taxon>Bacteria</taxon>
        <taxon>Pseudomonadati</taxon>
        <taxon>Pseudomonadota</taxon>
        <taxon>Gammaproteobacteria</taxon>
        <taxon>Alteromonadales</taxon>
        <taxon>Pseudoalteromonadaceae</taxon>
        <taxon>Pseudoalteromonas</taxon>
    </lineage>
</organism>
<gene>
    <name evidence="7" type="ORF">SAMN02745724_00313</name>
</gene>
<name>A0A1I1EP88_9GAMM</name>
<evidence type="ECO:0000256" key="2">
    <source>
        <dbReference type="ARBA" id="ARBA00005297"/>
    </source>
</evidence>